<sequence length="68" mass="8111">MRRYKHLTANYDLYICQPKNELNYEMVFAEYDHRTKYHTMTTFCRVRVGGNHQECVGLGLMGFSKCQI</sequence>
<name>A0A7E4VEZ7_PANRE</name>
<evidence type="ECO:0000313" key="2">
    <source>
        <dbReference type="WBParaSite" id="Pan_g20044.t1"/>
    </source>
</evidence>
<dbReference type="Proteomes" id="UP000492821">
    <property type="component" value="Unassembled WGS sequence"/>
</dbReference>
<accession>A0A7E4VEZ7</accession>
<dbReference type="WBParaSite" id="Pan_g20044.t1">
    <property type="protein sequence ID" value="Pan_g20044.t1"/>
    <property type="gene ID" value="Pan_g20044"/>
</dbReference>
<reference evidence="1" key="1">
    <citation type="journal article" date="2013" name="Genetics">
        <title>The draft genome and transcriptome of Panagrellus redivivus are shaped by the harsh demands of a free-living lifestyle.</title>
        <authorList>
            <person name="Srinivasan J."/>
            <person name="Dillman A.R."/>
            <person name="Macchietto M.G."/>
            <person name="Heikkinen L."/>
            <person name="Lakso M."/>
            <person name="Fracchia K.M."/>
            <person name="Antoshechkin I."/>
            <person name="Mortazavi A."/>
            <person name="Wong G."/>
            <person name="Sternberg P.W."/>
        </authorList>
    </citation>
    <scope>NUCLEOTIDE SEQUENCE [LARGE SCALE GENOMIC DNA]</scope>
    <source>
        <strain evidence="1">MT8872</strain>
    </source>
</reference>
<proteinExistence type="predicted"/>
<evidence type="ECO:0000313" key="1">
    <source>
        <dbReference type="Proteomes" id="UP000492821"/>
    </source>
</evidence>
<keyword evidence="1" id="KW-1185">Reference proteome</keyword>
<reference evidence="2" key="2">
    <citation type="submission" date="2020-10" db="UniProtKB">
        <authorList>
            <consortium name="WormBaseParasite"/>
        </authorList>
    </citation>
    <scope>IDENTIFICATION</scope>
</reference>
<organism evidence="1 2">
    <name type="scientific">Panagrellus redivivus</name>
    <name type="common">Microworm</name>
    <dbReference type="NCBI Taxonomy" id="6233"/>
    <lineage>
        <taxon>Eukaryota</taxon>
        <taxon>Metazoa</taxon>
        <taxon>Ecdysozoa</taxon>
        <taxon>Nematoda</taxon>
        <taxon>Chromadorea</taxon>
        <taxon>Rhabditida</taxon>
        <taxon>Tylenchina</taxon>
        <taxon>Panagrolaimomorpha</taxon>
        <taxon>Panagrolaimoidea</taxon>
        <taxon>Panagrolaimidae</taxon>
        <taxon>Panagrellus</taxon>
    </lineage>
</organism>
<protein>
    <submittedName>
        <fullName evidence="2">Uncharacterized protein</fullName>
    </submittedName>
</protein>
<dbReference type="AlphaFoldDB" id="A0A7E4VEZ7"/>